<dbReference type="AlphaFoldDB" id="A0A179B425"/>
<gene>
    <name evidence="2" type="ORF">A4H34_04700</name>
</gene>
<dbReference type="RefSeq" id="WP_064231252.1">
    <property type="nucleotide sequence ID" value="NZ_LVZK01000001.1"/>
</dbReference>
<dbReference type="InterPro" id="IPR052523">
    <property type="entry name" value="Trichothecene_AcTrans"/>
</dbReference>
<dbReference type="Pfam" id="PF00583">
    <property type="entry name" value="Acetyltransf_1"/>
    <property type="match status" value="1"/>
</dbReference>
<comment type="caution">
    <text evidence="2">The sequence shown here is derived from an EMBL/GenBank/DDBJ whole genome shotgun (WGS) entry which is preliminary data.</text>
</comment>
<reference evidence="2 3" key="1">
    <citation type="submission" date="2016-04" db="EMBL/GenBank/DDBJ databases">
        <title>Peptidophaga gingivicola gen. nov., sp. nov., isolated from human subgingival plaque.</title>
        <authorList>
            <person name="Beall C.J."/>
            <person name="Mokrzan E.M."/>
            <person name="Griffen A.L."/>
            <person name="Leys E.J."/>
        </authorList>
    </citation>
    <scope>NUCLEOTIDE SEQUENCE [LARGE SCALE GENOMIC DNA]</scope>
    <source>
        <strain evidence="2 3">BA112</strain>
    </source>
</reference>
<dbReference type="STRING" id="1823756.A4H34_04700"/>
<dbReference type="InterPro" id="IPR000182">
    <property type="entry name" value="GNAT_dom"/>
</dbReference>
<sequence length="202" mass="22157">MDPLKISTARPGDVVEVVEVLTRAFRADPFTLAAIGPRQRYEKVVPRAFRVLVEECFLPYGRIDIARDDAGTAVGAAMWQAPGREPGWIATARMNARLLAAYGRSTLRVRRLERKSDKLAPRFPHWYLGFLGVVGEAQGRGVGGALLDHGIAEAGDHAAYLESSTPGSQALYERKGFIPMGAAEQGKPWAVVCMWRPGKVKR</sequence>
<dbReference type="Proteomes" id="UP000078368">
    <property type="component" value="Unassembled WGS sequence"/>
</dbReference>
<evidence type="ECO:0000259" key="1">
    <source>
        <dbReference type="PROSITE" id="PS51186"/>
    </source>
</evidence>
<feature type="domain" description="N-acetyltransferase" evidence="1">
    <location>
        <begin position="4"/>
        <end position="199"/>
    </location>
</feature>
<dbReference type="CDD" id="cd04301">
    <property type="entry name" value="NAT_SF"/>
    <property type="match status" value="1"/>
</dbReference>
<proteinExistence type="predicted"/>
<dbReference type="EMBL" id="LVZK01000001">
    <property type="protein sequence ID" value="OAP86447.1"/>
    <property type="molecule type" value="Genomic_DNA"/>
</dbReference>
<dbReference type="PANTHER" id="PTHR42791">
    <property type="entry name" value="GNAT FAMILY ACETYLTRANSFERASE"/>
    <property type="match status" value="1"/>
</dbReference>
<dbReference type="GO" id="GO:0016747">
    <property type="term" value="F:acyltransferase activity, transferring groups other than amino-acyl groups"/>
    <property type="evidence" value="ECO:0007669"/>
    <property type="project" value="InterPro"/>
</dbReference>
<protein>
    <recommendedName>
        <fullName evidence="1">N-acetyltransferase domain-containing protein</fullName>
    </recommendedName>
</protein>
<dbReference type="InterPro" id="IPR016181">
    <property type="entry name" value="Acyl_CoA_acyltransferase"/>
</dbReference>
<evidence type="ECO:0000313" key="2">
    <source>
        <dbReference type="EMBL" id="OAP86447.1"/>
    </source>
</evidence>
<evidence type="ECO:0000313" key="3">
    <source>
        <dbReference type="Proteomes" id="UP000078368"/>
    </source>
</evidence>
<dbReference type="PROSITE" id="PS51186">
    <property type="entry name" value="GNAT"/>
    <property type="match status" value="1"/>
</dbReference>
<dbReference type="PANTHER" id="PTHR42791:SF1">
    <property type="entry name" value="N-ACETYLTRANSFERASE DOMAIN-CONTAINING PROTEIN"/>
    <property type="match status" value="1"/>
</dbReference>
<name>A0A179B425_9ACTO</name>
<accession>A0A179B425</accession>
<keyword evidence="3" id="KW-1185">Reference proteome</keyword>
<dbReference type="SUPFAM" id="SSF55729">
    <property type="entry name" value="Acyl-CoA N-acyltransferases (Nat)"/>
    <property type="match status" value="1"/>
</dbReference>
<organism evidence="2 3">
    <name type="scientific">Peptidiphaga gingivicola</name>
    <dbReference type="NCBI Taxonomy" id="2741497"/>
    <lineage>
        <taxon>Bacteria</taxon>
        <taxon>Bacillati</taxon>
        <taxon>Actinomycetota</taxon>
        <taxon>Actinomycetes</taxon>
        <taxon>Actinomycetales</taxon>
        <taxon>Actinomycetaceae</taxon>
        <taxon>Peptidiphaga</taxon>
    </lineage>
</organism>
<dbReference type="Gene3D" id="3.40.630.30">
    <property type="match status" value="1"/>
</dbReference>